<reference evidence="1 2" key="1">
    <citation type="submission" date="2017-03" db="EMBL/GenBank/DDBJ databases">
        <authorList>
            <person name="Afonso C.L."/>
            <person name="Miller P.J."/>
            <person name="Scott M.A."/>
            <person name="Spackman E."/>
            <person name="Goraichik I."/>
            <person name="Dimitrov K.M."/>
            <person name="Suarez D.L."/>
            <person name="Swayne D.E."/>
        </authorList>
    </citation>
    <scope>NUCLEOTIDE SEQUENCE [LARGE SCALE GENOMIC DNA]</scope>
    <source>
        <strain evidence="2">6(3)</strain>
    </source>
</reference>
<dbReference type="EMBL" id="FXYZ01000038">
    <property type="protein sequence ID" value="SMY02836.1"/>
    <property type="molecule type" value="Genomic_DNA"/>
</dbReference>
<proteinExistence type="predicted"/>
<evidence type="ECO:0000313" key="1">
    <source>
        <dbReference type="EMBL" id="SMY02836.1"/>
    </source>
</evidence>
<name>A0A2H1KST9_BREAU</name>
<dbReference type="Proteomes" id="UP000234327">
    <property type="component" value="Unassembled WGS sequence"/>
</dbReference>
<dbReference type="RefSeq" id="WP_101598877.1">
    <property type="nucleotide sequence ID" value="NZ_FXYZ01000038.1"/>
</dbReference>
<dbReference type="AlphaFoldDB" id="A0A2H1KST9"/>
<gene>
    <name evidence="1" type="ORF">BAURA63_03700</name>
</gene>
<organism evidence="1 2">
    <name type="scientific">Brevibacterium aurantiacum</name>
    <dbReference type="NCBI Taxonomy" id="273384"/>
    <lineage>
        <taxon>Bacteria</taxon>
        <taxon>Bacillati</taxon>
        <taxon>Actinomycetota</taxon>
        <taxon>Actinomycetes</taxon>
        <taxon>Micrococcales</taxon>
        <taxon>Brevibacteriaceae</taxon>
        <taxon>Brevibacterium</taxon>
    </lineage>
</organism>
<sequence>MKITWKSTTYGQIGFHAELQEYDASPPAESLLIDHAPASMNLEREAIAAYLAFGHWTSGDLQLPHRLGPNTAAAIERDMKHVSVRPSPIEYYPKPLEIGTREVHVGFNESNLSQDVPSISILAASHWTGAIRSLSSIAVASNAFAFDFATSSERTQSIRAQLAVAVLFAGDMSADTFIMNGSRIPEHERERIAALLLAVRIGVQFTD</sequence>
<evidence type="ECO:0000313" key="2">
    <source>
        <dbReference type="Proteomes" id="UP000234327"/>
    </source>
</evidence>
<accession>A0A2H1KST9</accession>
<protein>
    <submittedName>
        <fullName evidence="1">Uncharacterized protein</fullName>
    </submittedName>
</protein>